<sequence length="270" mass="27233">MLNIIKITAILAFAGVSLAAPTSSSSDSSASPSSSVASGGSSTSSSSSPSASSSSGGGNSTSSGDGGGGGGGDVKVTVKNSCSNNLKIYKLTNGGGDQEDQDVSAGSSHDFQVSSDWSGRFWGCKEGGDCGSYGSAVSLAEFLFKGYEGSDFYDISFVDGFNLPMSIEPEGQSGGGSGDGYNCGSPTCSSLPSCPDELKGDDGACKSACAAFGTEEYCCTGEYNSPDKCKASEYADQFKSGCSDAYSYAYDDAKSTFGCKADKYTVTFCP</sequence>
<accession>A0A8H7SBT4</accession>
<evidence type="ECO:0000256" key="1">
    <source>
        <dbReference type="SAM" id="MobiDB-lite"/>
    </source>
</evidence>
<feature type="signal peptide" evidence="2">
    <location>
        <begin position="1"/>
        <end position="19"/>
    </location>
</feature>
<dbReference type="EMBL" id="JAEPRB010000016">
    <property type="protein sequence ID" value="KAG2226489.1"/>
    <property type="molecule type" value="Genomic_DNA"/>
</dbReference>
<organism evidence="3 4">
    <name type="scientific">Circinella minor</name>
    <dbReference type="NCBI Taxonomy" id="1195481"/>
    <lineage>
        <taxon>Eukaryota</taxon>
        <taxon>Fungi</taxon>
        <taxon>Fungi incertae sedis</taxon>
        <taxon>Mucoromycota</taxon>
        <taxon>Mucoromycotina</taxon>
        <taxon>Mucoromycetes</taxon>
        <taxon>Mucorales</taxon>
        <taxon>Lichtheimiaceae</taxon>
        <taxon>Circinella</taxon>
    </lineage>
</organism>
<evidence type="ECO:0000256" key="2">
    <source>
        <dbReference type="SAM" id="SignalP"/>
    </source>
</evidence>
<dbReference type="Gene3D" id="2.60.110.10">
    <property type="entry name" value="Thaumatin"/>
    <property type="match status" value="1"/>
</dbReference>
<dbReference type="OrthoDB" id="430315at2759"/>
<dbReference type="Proteomes" id="UP000646827">
    <property type="component" value="Unassembled WGS sequence"/>
</dbReference>
<gene>
    <name evidence="3" type="ORF">INT45_014233</name>
</gene>
<feature type="compositionally biased region" description="Low complexity" evidence="1">
    <location>
        <begin position="22"/>
        <end position="54"/>
    </location>
</feature>
<dbReference type="Pfam" id="PF00314">
    <property type="entry name" value="Thaumatin"/>
    <property type="match status" value="1"/>
</dbReference>
<keyword evidence="4" id="KW-1185">Reference proteome</keyword>
<feature type="compositionally biased region" description="Gly residues" evidence="1">
    <location>
        <begin position="55"/>
        <end position="73"/>
    </location>
</feature>
<dbReference type="AlphaFoldDB" id="A0A8H7SBT4"/>
<evidence type="ECO:0000313" key="4">
    <source>
        <dbReference type="Proteomes" id="UP000646827"/>
    </source>
</evidence>
<dbReference type="InterPro" id="IPR001938">
    <property type="entry name" value="Thaumatin"/>
</dbReference>
<keyword evidence="2" id="KW-0732">Signal</keyword>
<protein>
    <submittedName>
        <fullName evidence="3">Uncharacterized protein</fullName>
    </submittedName>
</protein>
<dbReference type="InterPro" id="IPR037176">
    <property type="entry name" value="Osmotin/thaumatin-like_sf"/>
</dbReference>
<reference evidence="3 4" key="1">
    <citation type="submission" date="2020-12" db="EMBL/GenBank/DDBJ databases">
        <title>Metabolic potential, ecology and presence of endohyphal bacteria is reflected in genomic diversity of Mucoromycotina.</title>
        <authorList>
            <person name="Muszewska A."/>
            <person name="Okrasinska A."/>
            <person name="Steczkiewicz K."/>
            <person name="Drgas O."/>
            <person name="Orlowska M."/>
            <person name="Perlinska-Lenart U."/>
            <person name="Aleksandrzak-Piekarczyk T."/>
            <person name="Szatraj K."/>
            <person name="Zielenkiewicz U."/>
            <person name="Pilsyk S."/>
            <person name="Malc E."/>
            <person name="Mieczkowski P."/>
            <person name="Kruszewska J.S."/>
            <person name="Biernat P."/>
            <person name="Pawlowska J."/>
        </authorList>
    </citation>
    <scope>NUCLEOTIDE SEQUENCE [LARGE SCALE GENOMIC DNA]</scope>
    <source>
        <strain evidence="3 4">CBS 142.35</strain>
    </source>
</reference>
<proteinExistence type="predicted"/>
<feature type="chain" id="PRO_5033988692" evidence="2">
    <location>
        <begin position="20"/>
        <end position="270"/>
    </location>
</feature>
<comment type="caution">
    <text evidence="3">The sequence shown here is derived from an EMBL/GenBank/DDBJ whole genome shotgun (WGS) entry which is preliminary data.</text>
</comment>
<feature type="region of interest" description="Disordered" evidence="1">
    <location>
        <begin position="22"/>
        <end position="74"/>
    </location>
</feature>
<evidence type="ECO:0000313" key="3">
    <source>
        <dbReference type="EMBL" id="KAG2226489.1"/>
    </source>
</evidence>
<dbReference type="PROSITE" id="PS51367">
    <property type="entry name" value="THAUMATIN_2"/>
    <property type="match status" value="1"/>
</dbReference>
<name>A0A8H7SBT4_9FUNG</name>
<dbReference type="SMART" id="SM00205">
    <property type="entry name" value="THN"/>
    <property type="match status" value="1"/>
</dbReference>
<dbReference type="SUPFAM" id="SSF49870">
    <property type="entry name" value="Osmotin, thaumatin-like protein"/>
    <property type="match status" value="1"/>
</dbReference>
<dbReference type="PANTHER" id="PTHR31048">
    <property type="entry name" value="OS03G0233200 PROTEIN"/>
    <property type="match status" value="1"/>
</dbReference>